<comment type="caution">
    <text evidence="1">The sequence shown here is derived from an EMBL/GenBank/DDBJ whole genome shotgun (WGS) entry which is preliminary data.</text>
</comment>
<proteinExistence type="predicted"/>
<keyword evidence="2" id="KW-1185">Reference proteome</keyword>
<dbReference type="EMBL" id="CADEAL010000069">
    <property type="protein sequence ID" value="CAB1413773.1"/>
    <property type="molecule type" value="Genomic_DNA"/>
</dbReference>
<evidence type="ECO:0000313" key="1">
    <source>
        <dbReference type="EMBL" id="CAB1413773.1"/>
    </source>
</evidence>
<reference evidence="1" key="1">
    <citation type="submission" date="2020-03" db="EMBL/GenBank/DDBJ databases">
        <authorList>
            <person name="Weist P."/>
        </authorList>
    </citation>
    <scope>NUCLEOTIDE SEQUENCE</scope>
</reference>
<protein>
    <submittedName>
        <fullName evidence="1">Uncharacterized protein</fullName>
    </submittedName>
</protein>
<gene>
    <name evidence="1" type="ORF">PLEPLA_LOCUS1475</name>
</gene>
<name>A0A9N7TLD0_PLEPL</name>
<accession>A0A9N7TLD0</accession>
<organism evidence="1 2">
    <name type="scientific">Pleuronectes platessa</name>
    <name type="common">European plaice</name>
    <dbReference type="NCBI Taxonomy" id="8262"/>
    <lineage>
        <taxon>Eukaryota</taxon>
        <taxon>Metazoa</taxon>
        <taxon>Chordata</taxon>
        <taxon>Craniata</taxon>
        <taxon>Vertebrata</taxon>
        <taxon>Euteleostomi</taxon>
        <taxon>Actinopterygii</taxon>
        <taxon>Neopterygii</taxon>
        <taxon>Teleostei</taxon>
        <taxon>Neoteleostei</taxon>
        <taxon>Acanthomorphata</taxon>
        <taxon>Carangaria</taxon>
        <taxon>Pleuronectiformes</taxon>
        <taxon>Pleuronectoidei</taxon>
        <taxon>Pleuronectidae</taxon>
        <taxon>Pleuronectes</taxon>
    </lineage>
</organism>
<dbReference type="AlphaFoldDB" id="A0A9N7TLD0"/>
<evidence type="ECO:0000313" key="2">
    <source>
        <dbReference type="Proteomes" id="UP001153269"/>
    </source>
</evidence>
<dbReference type="Proteomes" id="UP001153269">
    <property type="component" value="Unassembled WGS sequence"/>
</dbReference>
<sequence>MLPTHPTDHQLSSSTPQVVSINIIVANDFILALEREDTGRESTSTCFQLLVPVAKERSQRDLGSGLTFKWPHKQGTPGTHLNVDSTVWKDAAAVPAQAPTAPTAPTAGLRWGARSQASAHLTLDQNEMVARLYLRLQ</sequence>